<evidence type="ECO:0000256" key="1">
    <source>
        <dbReference type="SAM" id="MobiDB-lite"/>
    </source>
</evidence>
<gene>
    <name evidence="2" type="ORF">AYO21_02666</name>
</gene>
<protein>
    <submittedName>
        <fullName evidence="2">Uncharacterized protein</fullName>
    </submittedName>
</protein>
<comment type="caution">
    <text evidence="2">The sequence shown here is derived from an EMBL/GenBank/DDBJ whole genome shotgun (WGS) entry which is preliminary data.</text>
</comment>
<keyword evidence="3" id="KW-1185">Reference proteome</keyword>
<evidence type="ECO:0000313" key="3">
    <source>
        <dbReference type="Proteomes" id="UP000077002"/>
    </source>
</evidence>
<dbReference type="EMBL" id="LVKK01000012">
    <property type="protein sequence ID" value="OAG43047.1"/>
    <property type="molecule type" value="Genomic_DNA"/>
</dbReference>
<sequence length="290" mass="32065">MAEGVPTYNKVAASRLASRFGMNEVKYLYFTTLNRYLLTEDLNSCFVVCLMSPVATIAAHIPPHPGPEYKELDAGDRNLISKMMEFSTLYQAHKQDFSTYKTTLVYAALEGKAVLPDKKAFIERCLKQFKVDFPVQDYHIKLGDAPRRAELGTCFVEGGTAIGSAFYVEDKFIVRVWRGEVLRPAIATANSADLISRPPVEGTPQATYSISQEASYPLSQISNTTSQAIYSNHIFPRPQISRVPAVPEAPSMPEQSPASQNPVLSRTPTNVFTTTQQNTGPRKESPGPHV</sequence>
<evidence type="ECO:0000313" key="2">
    <source>
        <dbReference type="EMBL" id="OAG43047.1"/>
    </source>
</evidence>
<feature type="compositionally biased region" description="Polar residues" evidence="1">
    <location>
        <begin position="253"/>
        <end position="280"/>
    </location>
</feature>
<proteinExistence type="predicted"/>
<dbReference type="Proteomes" id="UP000077002">
    <property type="component" value="Unassembled WGS sequence"/>
</dbReference>
<name>A0A177FFU4_9EURO</name>
<dbReference type="OrthoDB" id="5368615at2759"/>
<organism evidence="2 3">
    <name type="scientific">Fonsecaea monophora</name>
    <dbReference type="NCBI Taxonomy" id="254056"/>
    <lineage>
        <taxon>Eukaryota</taxon>
        <taxon>Fungi</taxon>
        <taxon>Dikarya</taxon>
        <taxon>Ascomycota</taxon>
        <taxon>Pezizomycotina</taxon>
        <taxon>Eurotiomycetes</taxon>
        <taxon>Chaetothyriomycetidae</taxon>
        <taxon>Chaetothyriales</taxon>
        <taxon>Herpotrichiellaceae</taxon>
        <taxon>Fonsecaea</taxon>
    </lineage>
</organism>
<feature type="compositionally biased region" description="Basic and acidic residues" evidence="1">
    <location>
        <begin position="281"/>
        <end position="290"/>
    </location>
</feature>
<dbReference type="GeneID" id="34597840"/>
<dbReference type="AlphaFoldDB" id="A0A177FFU4"/>
<accession>A0A177FFU4</accession>
<reference evidence="2 3" key="1">
    <citation type="submission" date="2016-03" db="EMBL/GenBank/DDBJ databases">
        <title>Draft genome sequence of the Fonsecaea monophora CBS 269.37.</title>
        <authorList>
            <person name="Bombassaro A."/>
            <person name="Vinicius W.A."/>
            <person name="De Hoog S."/>
            <person name="Sun J."/>
            <person name="Souza E.M."/>
            <person name="Raittz R.T."/>
            <person name="Costa F."/>
            <person name="Leao A.C."/>
            <person name="Tadra-Sfeir M.Z."/>
            <person name="Baura V."/>
            <person name="Balsanelli E."/>
            <person name="Pedrosa F.O."/>
            <person name="Moreno L.F."/>
            <person name="Steffens M.B."/>
            <person name="Xi L."/>
            <person name="Bocca A.L."/>
            <person name="Felipe M.S."/>
            <person name="Teixeira M."/>
            <person name="Telles Filho F.Q."/>
            <person name="Azevedo C.M."/>
            <person name="Gomes R."/>
            <person name="Vicente V.A."/>
        </authorList>
    </citation>
    <scope>NUCLEOTIDE SEQUENCE [LARGE SCALE GENOMIC DNA]</scope>
    <source>
        <strain evidence="2 3">CBS 269.37</strain>
    </source>
</reference>
<dbReference type="RefSeq" id="XP_022514999.1">
    <property type="nucleotide sequence ID" value="XM_022652643.1"/>
</dbReference>
<feature type="region of interest" description="Disordered" evidence="1">
    <location>
        <begin position="244"/>
        <end position="290"/>
    </location>
</feature>